<reference evidence="1 2" key="1">
    <citation type="submission" date="2019-05" db="EMBL/GenBank/DDBJ databases">
        <title>Another draft genome of Portunus trituberculatus and its Hox gene families provides insights of decapod evolution.</title>
        <authorList>
            <person name="Jeong J.-H."/>
            <person name="Song I."/>
            <person name="Kim S."/>
            <person name="Choi T."/>
            <person name="Kim D."/>
            <person name="Ryu S."/>
            <person name="Kim W."/>
        </authorList>
    </citation>
    <scope>NUCLEOTIDE SEQUENCE [LARGE SCALE GENOMIC DNA]</scope>
    <source>
        <tissue evidence="1">Muscle</tissue>
    </source>
</reference>
<gene>
    <name evidence="1" type="ORF">E2C01_029245</name>
</gene>
<keyword evidence="2" id="KW-1185">Reference proteome</keyword>
<accession>A0A5B7ERA2</accession>
<dbReference type="Proteomes" id="UP000324222">
    <property type="component" value="Unassembled WGS sequence"/>
</dbReference>
<dbReference type="EMBL" id="VSRR010003350">
    <property type="protein sequence ID" value="MPC35808.1"/>
    <property type="molecule type" value="Genomic_DNA"/>
</dbReference>
<protein>
    <submittedName>
        <fullName evidence="1">Uncharacterized protein</fullName>
    </submittedName>
</protein>
<name>A0A5B7ERA2_PORTR</name>
<evidence type="ECO:0000313" key="2">
    <source>
        <dbReference type="Proteomes" id="UP000324222"/>
    </source>
</evidence>
<evidence type="ECO:0000313" key="1">
    <source>
        <dbReference type="EMBL" id="MPC35808.1"/>
    </source>
</evidence>
<organism evidence="1 2">
    <name type="scientific">Portunus trituberculatus</name>
    <name type="common">Swimming crab</name>
    <name type="synonym">Neptunus trituberculatus</name>
    <dbReference type="NCBI Taxonomy" id="210409"/>
    <lineage>
        <taxon>Eukaryota</taxon>
        <taxon>Metazoa</taxon>
        <taxon>Ecdysozoa</taxon>
        <taxon>Arthropoda</taxon>
        <taxon>Crustacea</taxon>
        <taxon>Multicrustacea</taxon>
        <taxon>Malacostraca</taxon>
        <taxon>Eumalacostraca</taxon>
        <taxon>Eucarida</taxon>
        <taxon>Decapoda</taxon>
        <taxon>Pleocyemata</taxon>
        <taxon>Brachyura</taxon>
        <taxon>Eubrachyura</taxon>
        <taxon>Portunoidea</taxon>
        <taxon>Portunidae</taxon>
        <taxon>Portuninae</taxon>
        <taxon>Portunus</taxon>
    </lineage>
</organism>
<sequence length="69" mass="7545">MGVVCCEHDECVLDGRNVEGVLNDVIQNSDLLQCPPRIIVVVGVVYAARCVRAGRSKLTMSHGRTHQII</sequence>
<dbReference type="AlphaFoldDB" id="A0A5B7ERA2"/>
<comment type="caution">
    <text evidence="1">The sequence shown here is derived from an EMBL/GenBank/DDBJ whole genome shotgun (WGS) entry which is preliminary data.</text>
</comment>
<proteinExistence type="predicted"/>